<dbReference type="EMBL" id="VTOX01000004">
    <property type="protein sequence ID" value="NKE66956.1"/>
    <property type="molecule type" value="Genomic_DNA"/>
</dbReference>
<keyword evidence="2" id="KW-1185">Reference proteome</keyword>
<organism evidence="1 2">
    <name type="scientific">Ramlibacter lithotrophicus</name>
    <dbReference type="NCBI Taxonomy" id="2606681"/>
    <lineage>
        <taxon>Bacteria</taxon>
        <taxon>Pseudomonadati</taxon>
        <taxon>Pseudomonadota</taxon>
        <taxon>Betaproteobacteria</taxon>
        <taxon>Burkholderiales</taxon>
        <taxon>Comamonadaceae</taxon>
        <taxon>Ramlibacter</taxon>
    </lineage>
</organism>
<dbReference type="Proteomes" id="UP000521868">
    <property type="component" value="Unassembled WGS sequence"/>
</dbReference>
<reference evidence="1 2" key="1">
    <citation type="journal article" date="2020" name="Nature">
        <title>Bacterial chemolithoautotrophy via manganese oxidation.</title>
        <authorList>
            <person name="Yu H."/>
            <person name="Leadbetter J.R."/>
        </authorList>
    </citation>
    <scope>NUCLEOTIDE SEQUENCE [LARGE SCALE GENOMIC DNA]</scope>
    <source>
        <strain evidence="1 2">RBP-1</strain>
    </source>
</reference>
<name>A0A7X6I6Z7_9BURK</name>
<accession>A0A7X6I6Z7</accession>
<evidence type="ECO:0008006" key="3">
    <source>
        <dbReference type="Google" id="ProtNLM"/>
    </source>
</evidence>
<evidence type="ECO:0000313" key="1">
    <source>
        <dbReference type="EMBL" id="NKE66956.1"/>
    </source>
</evidence>
<dbReference type="AlphaFoldDB" id="A0A7X6I6Z7"/>
<comment type="caution">
    <text evidence="1">The sequence shown here is derived from an EMBL/GenBank/DDBJ whole genome shotgun (WGS) entry which is preliminary data.</text>
</comment>
<gene>
    <name evidence="1" type="ORF">RAMLITH_14085</name>
</gene>
<proteinExistence type="predicted"/>
<sequence>MALQTTTAAPCARRTEVLRRLAALAALASATVAWGAGGHHAVDDAAILDEGACKVESWIARGGGERLLHAGAGCRVGPVELSAGADYARAAGSSATGYGLAAKWATEAATGVSLGVVLAPVWQARVRPRYQGSTVLALATWAPRDDLSLHFNLGRDFLHRAGDQARHGASVEWTPQPDWTLVLERFRAEQTHFLRAGARWTFREGWSIDLSRAQRLSGPGASDWTLGATWEFPR</sequence>
<protein>
    <recommendedName>
        <fullName evidence="3">Cellulose biosynthesis protein BcsS</fullName>
    </recommendedName>
</protein>
<evidence type="ECO:0000313" key="2">
    <source>
        <dbReference type="Proteomes" id="UP000521868"/>
    </source>
</evidence>
<dbReference type="RefSeq" id="WP_168108060.1">
    <property type="nucleotide sequence ID" value="NZ_VTOX01000004.1"/>
</dbReference>